<name>A0A1I3IW77_9GAMM</name>
<dbReference type="Proteomes" id="UP000198919">
    <property type="component" value="Unassembled WGS sequence"/>
</dbReference>
<proteinExistence type="predicted"/>
<dbReference type="RefSeq" id="WP_092507339.1">
    <property type="nucleotide sequence ID" value="NZ_CAWNQB010000001.1"/>
</dbReference>
<evidence type="ECO:0000313" key="5">
    <source>
        <dbReference type="Proteomes" id="UP000198919"/>
    </source>
</evidence>
<evidence type="ECO:0000313" key="4">
    <source>
        <dbReference type="EMBL" id="SFI52157.1"/>
    </source>
</evidence>
<dbReference type="Pfam" id="PF25136">
    <property type="entry name" value="DUF7823"/>
    <property type="match status" value="1"/>
</dbReference>
<evidence type="ECO:0000313" key="6">
    <source>
        <dbReference type="Proteomes" id="UP000224607"/>
    </source>
</evidence>
<keyword evidence="6" id="KW-1185">Reference proteome</keyword>
<dbReference type="InterPro" id="IPR056725">
    <property type="entry name" value="DUF7823"/>
</dbReference>
<dbReference type="EMBL" id="NITY01000001">
    <property type="protein sequence ID" value="PHM46014.1"/>
    <property type="molecule type" value="Genomic_DNA"/>
</dbReference>
<dbReference type="Pfam" id="PF11195">
    <property type="entry name" value="Tad2-like"/>
    <property type="match status" value="1"/>
</dbReference>
<dbReference type="InterPro" id="IPR021361">
    <property type="entry name" value="Tad2-like_dom"/>
</dbReference>
<protein>
    <submittedName>
        <fullName evidence="4">Uncharacterized protein</fullName>
    </submittedName>
</protein>
<dbReference type="AlphaFoldDB" id="A0A1I3IW77"/>
<dbReference type="Proteomes" id="UP000224607">
    <property type="component" value="Unassembled WGS sequence"/>
</dbReference>
<evidence type="ECO:0000313" key="3">
    <source>
        <dbReference type="EMBL" id="PHM46014.1"/>
    </source>
</evidence>
<accession>A0A1I3IW77</accession>
<reference evidence="4" key="1">
    <citation type="submission" date="2016-10" db="EMBL/GenBank/DDBJ databases">
        <authorList>
            <person name="de Groot N.N."/>
        </authorList>
    </citation>
    <scope>NUCLEOTIDE SEQUENCE [LARGE SCALE GENOMIC DNA]</scope>
    <source>
        <strain evidence="4">DSM 17908</strain>
    </source>
</reference>
<reference evidence="5" key="2">
    <citation type="submission" date="2016-10" db="EMBL/GenBank/DDBJ databases">
        <authorList>
            <person name="Varghese N."/>
            <person name="Submissions S."/>
        </authorList>
    </citation>
    <scope>NUCLEOTIDE SEQUENCE [LARGE SCALE GENOMIC DNA]</scope>
    <source>
        <strain evidence="5">DSM 17908</strain>
    </source>
</reference>
<dbReference type="EMBL" id="FORG01000002">
    <property type="protein sequence ID" value="SFI52157.1"/>
    <property type="molecule type" value="Genomic_DNA"/>
</dbReference>
<gene>
    <name evidence="4" type="ORF">SAMN05421680_1023</name>
    <name evidence="3" type="ORF">Xmau_00407</name>
</gene>
<sequence length="247" mass="28588">MSEVNKPENKNPANLCQIDPKQYQIDAATAPVGSFPWAMIQVYKGKNLRRKDWDSPDQYLRLISSKEVEAGTEQNDYIEAHDKHGHWKPWIPNVEDMVECDWEVVKVKPKIEDYRLSFDLKIGTARRQDWEHWGYMNFGDINPDKPPFGVLTNLRSNIDVGKILSFRFCKQDGDRRGFILLQIDTPNYPELGYNSCNVTVDGSIYGIFISNWQNKSGFNYPADGANRLGDLIKQNVDKTLHFSLKWK</sequence>
<evidence type="ECO:0000259" key="2">
    <source>
        <dbReference type="Pfam" id="PF25136"/>
    </source>
</evidence>
<feature type="domain" description="DUF7823" evidence="2">
    <location>
        <begin position="147"/>
        <end position="247"/>
    </location>
</feature>
<organism evidence="4 5">
    <name type="scientific">Xenorhabdus mauleonii</name>
    <dbReference type="NCBI Taxonomy" id="351675"/>
    <lineage>
        <taxon>Bacteria</taxon>
        <taxon>Pseudomonadati</taxon>
        <taxon>Pseudomonadota</taxon>
        <taxon>Gammaproteobacteria</taxon>
        <taxon>Enterobacterales</taxon>
        <taxon>Morganellaceae</taxon>
        <taxon>Xenorhabdus</taxon>
    </lineage>
</organism>
<reference evidence="3 6" key="3">
    <citation type="journal article" date="2017" name="Nat. Microbiol.">
        <title>Natural product diversity associated with the nematode symbionts Photorhabdus and Xenorhabdus.</title>
        <authorList>
            <person name="Tobias N.J."/>
            <person name="Wolff H."/>
            <person name="Djahanschiri B."/>
            <person name="Grundmann F."/>
            <person name="Kronenwerth M."/>
            <person name="Shi Y.M."/>
            <person name="Simonyi S."/>
            <person name="Grun P."/>
            <person name="Shapiro-Ilan D."/>
            <person name="Pidot S.J."/>
            <person name="Stinear T.P."/>
            <person name="Ebersberger I."/>
            <person name="Bode H.B."/>
        </authorList>
    </citation>
    <scope>NUCLEOTIDE SEQUENCE [LARGE SCALE GENOMIC DNA]</scope>
    <source>
        <strain evidence="3 6">DSM 17908</strain>
    </source>
</reference>
<evidence type="ECO:0000259" key="1">
    <source>
        <dbReference type="Pfam" id="PF11195"/>
    </source>
</evidence>
<dbReference type="OrthoDB" id="6444448at2"/>
<feature type="domain" description="Thoeris anti-defense 2-like" evidence="1">
    <location>
        <begin position="34"/>
        <end position="105"/>
    </location>
</feature>